<gene>
    <name evidence="3" type="ORF">MNOR_LOCUS35398</name>
</gene>
<feature type="compositionally biased region" description="Low complexity" evidence="1">
    <location>
        <begin position="196"/>
        <end position="210"/>
    </location>
</feature>
<proteinExistence type="predicted"/>
<organism evidence="3 4">
    <name type="scientific">Meganyctiphanes norvegica</name>
    <name type="common">Northern krill</name>
    <name type="synonym">Thysanopoda norvegica</name>
    <dbReference type="NCBI Taxonomy" id="48144"/>
    <lineage>
        <taxon>Eukaryota</taxon>
        <taxon>Metazoa</taxon>
        <taxon>Ecdysozoa</taxon>
        <taxon>Arthropoda</taxon>
        <taxon>Crustacea</taxon>
        <taxon>Multicrustacea</taxon>
        <taxon>Malacostraca</taxon>
        <taxon>Eumalacostraca</taxon>
        <taxon>Eucarida</taxon>
        <taxon>Euphausiacea</taxon>
        <taxon>Euphausiidae</taxon>
        <taxon>Meganyctiphanes</taxon>
    </lineage>
</organism>
<accession>A0AAV2SES0</accession>
<reference evidence="3 4" key="1">
    <citation type="submission" date="2024-05" db="EMBL/GenBank/DDBJ databases">
        <authorList>
            <person name="Wallberg A."/>
        </authorList>
    </citation>
    <scope>NUCLEOTIDE SEQUENCE [LARGE SCALE GENOMIC DNA]</scope>
</reference>
<feature type="non-terminal residue" evidence="3">
    <location>
        <position position="1"/>
    </location>
</feature>
<feature type="region of interest" description="Disordered" evidence="1">
    <location>
        <begin position="45"/>
        <end position="67"/>
    </location>
</feature>
<feature type="compositionally biased region" description="Polar residues" evidence="1">
    <location>
        <begin position="739"/>
        <end position="756"/>
    </location>
</feature>
<feature type="region of interest" description="Disordered" evidence="1">
    <location>
        <begin position="90"/>
        <end position="116"/>
    </location>
</feature>
<feature type="compositionally biased region" description="Polar residues" evidence="1">
    <location>
        <begin position="211"/>
        <end position="223"/>
    </location>
</feature>
<dbReference type="Proteomes" id="UP001497623">
    <property type="component" value="Unassembled WGS sequence"/>
</dbReference>
<dbReference type="EMBL" id="CAXKWB010058879">
    <property type="protein sequence ID" value="CAL4181233.1"/>
    <property type="molecule type" value="Genomic_DNA"/>
</dbReference>
<dbReference type="SMART" id="SM01114">
    <property type="entry name" value="CXC"/>
    <property type="match status" value="1"/>
</dbReference>
<evidence type="ECO:0000313" key="3">
    <source>
        <dbReference type="EMBL" id="CAL4181233.1"/>
    </source>
</evidence>
<feature type="compositionally biased region" description="Polar residues" evidence="1">
    <location>
        <begin position="536"/>
        <end position="549"/>
    </location>
</feature>
<comment type="caution">
    <text evidence="3">The sequence shown here is derived from an EMBL/GenBank/DDBJ whole genome shotgun (WGS) entry which is preliminary data.</text>
</comment>
<dbReference type="AlphaFoldDB" id="A0AAV2SES0"/>
<feature type="non-terminal residue" evidence="3">
    <location>
        <position position="763"/>
    </location>
</feature>
<feature type="domain" description="Tesmin/TSO1-like CXC" evidence="2">
    <location>
        <begin position="366"/>
        <end position="409"/>
    </location>
</feature>
<sequence>SFQKSKYNVHSITKTHFNPSLMKDMISTDSSVAFSTSVDCVKNNNDLSPHQSSSSKKKWKRSSTTFSNGINVSPGSSHLIYESKLFTNTPSPTSKTTLSFTSSPSPSSKKVLSLGGSPKSNLLQRCFQKLNGGTLSTLNRAEVVKDAFKQNEISYPSGNSTNTSSKTYYRPLKPKPLSKEYKNEDQIPFVHKNVLSPSNGISSSSQSPNSDITNQENINTPPTRTKKFGLESSPGSDLLARCLKKLGYDDNDTDLRIENLKEQKENLHGDNKDQLPAASISDIKQRFFFEIDNENILDKNEVNTKSMASPSTQSTLSNSILDSHNLQNNFVNLDKKLHVKSWMEDYKVKMEAFQDENILSIINETTKKSRCNCRRGDCSRKLCSCQRSGGSCSSQCGCQSSVCKNRASATLSNISPLAPRLAPSMNATPPFVSHARQKSQADVIKNPEKVVTTPQDKVPILPTTNNEVPSAPLEKILIYCRTGNSPLKPLNVVKNPEKIIKTPGKEISIYDRLSNSSLMFLSTKNNPVNFIKTPGNEISNQPFSNNELPSSEEKNAMHSTSSNPPLKLLITSPSTTTMFIPKLKLPQSEDTILLPATEPVNSHGFSDNSLQRNDESSILTDDSVAINKPADNLFSRYDYMTRFSKESEGISKTSADNLSGNQVFLLPESLMYLRNPSESPTNLVYETTSTNTPTAQTVPISDMSNLQSRILLSEMNFNTANNIPNIKMASNTVIFNTNTEDPNTDSVVNPDCTSSKEIAEAQG</sequence>
<feature type="region of interest" description="Disordered" evidence="1">
    <location>
        <begin position="193"/>
        <end position="233"/>
    </location>
</feature>
<feature type="region of interest" description="Disordered" evidence="1">
    <location>
        <begin position="535"/>
        <end position="566"/>
    </location>
</feature>
<feature type="region of interest" description="Disordered" evidence="1">
    <location>
        <begin position="739"/>
        <end position="763"/>
    </location>
</feature>
<name>A0AAV2SES0_MEGNR</name>
<keyword evidence="4" id="KW-1185">Reference proteome</keyword>
<protein>
    <recommendedName>
        <fullName evidence="2">Tesmin/TSO1-like CXC domain-containing protein</fullName>
    </recommendedName>
</protein>
<dbReference type="InterPro" id="IPR033467">
    <property type="entry name" value="Tesmin/TSO1-like_CXC"/>
</dbReference>
<evidence type="ECO:0000256" key="1">
    <source>
        <dbReference type="SAM" id="MobiDB-lite"/>
    </source>
</evidence>
<evidence type="ECO:0000259" key="2">
    <source>
        <dbReference type="SMART" id="SM01114"/>
    </source>
</evidence>
<evidence type="ECO:0000313" key="4">
    <source>
        <dbReference type="Proteomes" id="UP001497623"/>
    </source>
</evidence>